<evidence type="ECO:0000256" key="8">
    <source>
        <dbReference type="SAM" id="MobiDB-lite"/>
    </source>
</evidence>
<feature type="domain" description="CAP-Gly" evidence="9">
    <location>
        <begin position="521"/>
        <end position="563"/>
    </location>
</feature>
<feature type="region of interest" description="Disordered" evidence="8">
    <location>
        <begin position="584"/>
        <end position="634"/>
    </location>
</feature>
<accession>A0ABP0GNC4</accession>
<dbReference type="PANTHER" id="PTHR18916:SF6">
    <property type="entry name" value="DYNACTIN SUBUNIT 1"/>
    <property type="match status" value="1"/>
</dbReference>
<comment type="subcellular location">
    <subcellularLocation>
        <location evidence="1">Cytoplasm</location>
        <location evidence="1">Cytoskeleton</location>
        <location evidence="1">Spindle</location>
    </subcellularLocation>
</comment>
<comment type="caution">
    <text evidence="10">The sequence shown here is derived from an EMBL/GenBank/DDBJ whole genome shotgun (WGS) entry which is preliminary data.</text>
</comment>
<evidence type="ECO:0000256" key="1">
    <source>
        <dbReference type="ARBA" id="ARBA00004186"/>
    </source>
</evidence>
<evidence type="ECO:0000313" key="10">
    <source>
        <dbReference type="EMBL" id="CAK8693232.1"/>
    </source>
</evidence>
<evidence type="ECO:0000256" key="5">
    <source>
        <dbReference type="ARBA" id="ARBA00023054"/>
    </source>
</evidence>
<name>A0ABP0GNC4_CLALP</name>
<dbReference type="SUPFAM" id="SSF74924">
    <property type="entry name" value="Cap-Gly domain"/>
    <property type="match status" value="1"/>
</dbReference>
<dbReference type="InterPro" id="IPR000938">
    <property type="entry name" value="CAP-Gly_domain"/>
</dbReference>
<dbReference type="Proteomes" id="UP001642483">
    <property type="component" value="Unassembled WGS sequence"/>
</dbReference>
<dbReference type="EMBL" id="CAWYQH010000130">
    <property type="protein sequence ID" value="CAK8693232.1"/>
    <property type="molecule type" value="Genomic_DNA"/>
</dbReference>
<feature type="compositionally biased region" description="Low complexity" evidence="8">
    <location>
        <begin position="427"/>
        <end position="439"/>
    </location>
</feature>
<feature type="coiled-coil region" evidence="7">
    <location>
        <begin position="321"/>
        <end position="388"/>
    </location>
</feature>
<evidence type="ECO:0000259" key="9">
    <source>
        <dbReference type="PROSITE" id="PS50245"/>
    </source>
</evidence>
<keyword evidence="2" id="KW-0963">Cytoplasm</keyword>
<feature type="region of interest" description="Disordered" evidence="8">
    <location>
        <begin position="411"/>
        <end position="439"/>
    </location>
</feature>
<evidence type="ECO:0000256" key="7">
    <source>
        <dbReference type="SAM" id="Coils"/>
    </source>
</evidence>
<keyword evidence="4" id="KW-0243">Dynein</keyword>
<organism evidence="10 11">
    <name type="scientific">Clavelina lepadiformis</name>
    <name type="common">Light-bulb sea squirt</name>
    <name type="synonym">Ascidia lepadiformis</name>
    <dbReference type="NCBI Taxonomy" id="159417"/>
    <lineage>
        <taxon>Eukaryota</taxon>
        <taxon>Metazoa</taxon>
        <taxon>Chordata</taxon>
        <taxon>Tunicata</taxon>
        <taxon>Ascidiacea</taxon>
        <taxon>Aplousobranchia</taxon>
        <taxon>Clavelinidae</taxon>
        <taxon>Clavelina</taxon>
    </lineage>
</organism>
<feature type="coiled-coil region" evidence="7">
    <location>
        <begin position="177"/>
        <end position="204"/>
    </location>
</feature>
<dbReference type="PROSITE" id="PS50245">
    <property type="entry name" value="CAP_GLY_2"/>
    <property type="match status" value="1"/>
</dbReference>
<evidence type="ECO:0000256" key="6">
    <source>
        <dbReference type="ARBA" id="ARBA00023212"/>
    </source>
</evidence>
<evidence type="ECO:0000256" key="3">
    <source>
        <dbReference type="ARBA" id="ARBA00022701"/>
    </source>
</evidence>
<sequence length="634" mass="70924">MVTSNCHDNTATTPRTKIARNWSRPESASFQFDYFNFVLMSFHSILSIDSCHGDVTDTSPSSSCKNESYVSSQTSSMVTLPSLEREGNLLQDEINNSDDGLRHNDLARKKISVRFRSGDENKSSLLTSRATRKMRRSLKDADFPLSDVNADKSTASQAVAFVIRASRRGVVPLCAEVADLLKEKRRLENLVEEQKREIQQLLENQALPRSPSPPPPEMTHFSMQTVQEMDCQTICLTDVGSQTDEILLPCTQIKSLEECDVMESPNSIDIKGIRFECGKKLNVRCLCPKLTTSSTQNPVQSSVGTGTSDRKYSSDLGYFDHRNLEHRHKQLETRNRDLKVLSRKRSDKNVVLESELSQAKKEIVSLQQAIQNIQLRKYENERRRVEDDYSVDVQYDDESLDDVSDDVTMTKYGTSGVSNQRDKGIVSLSSPRSKSSASSSIFPGPILGCKCQMCTSFFKSSGLLGFASSPYVTDSSGRNPVLRDLRKLIYLQNSKLRVHMNDQVLFKGNKVGLVRYLGHLDAVRTANVVYVGLELDTADGLHDGYLNGKRYFFTKQKHGIFLPLQDITCVISKKVALPVVSQRPALTASRQKKHSNAPSRGKIVIPHKQKSSSPTSSGSETSSDDRRLPTVTQR</sequence>
<dbReference type="InterPro" id="IPR036859">
    <property type="entry name" value="CAP-Gly_dom_sf"/>
</dbReference>
<evidence type="ECO:0000256" key="4">
    <source>
        <dbReference type="ARBA" id="ARBA00023017"/>
    </source>
</evidence>
<keyword evidence="11" id="KW-1185">Reference proteome</keyword>
<evidence type="ECO:0000256" key="2">
    <source>
        <dbReference type="ARBA" id="ARBA00022490"/>
    </source>
</evidence>
<dbReference type="PANTHER" id="PTHR18916">
    <property type="entry name" value="DYNACTIN 1-RELATED MICROTUBULE-BINDING"/>
    <property type="match status" value="1"/>
</dbReference>
<dbReference type="Gene3D" id="2.30.30.190">
    <property type="entry name" value="CAP Gly-rich-like domain"/>
    <property type="match status" value="1"/>
</dbReference>
<gene>
    <name evidence="10" type="ORF">CVLEPA_LOCUS26539</name>
</gene>
<proteinExistence type="predicted"/>
<protein>
    <recommendedName>
        <fullName evidence="9">CAP-Gly domain-containing protein</fullName>
    </recommendedName>
</protein>
<keyword evidence="3" id="KW-0493">Microtubule</keyword>
<dbReference type="SMART" id="SM01052">
    <property type="entry name" value="CAP_GLY"/>
    <property type="match status" value="1"/>
</dbReference>
<keyword evidence="5 7" id="KW-0175">Coiled coil</keyword>
<feature type="compositionally biased region" description="Low complexity" evidence="8">
    <location>
        <begin position="611"/>
        <end position="621"/>
    </location>
</feature>
<reference evidence="10 11" key="1">
    <citation type="submission" date="2024-02" db="EMBL/GenBank/DDBJ databases">
        <authorList>
            <person name="Daric V."/>
            <person name="Darras S."/>
        </authorList>
    </citation>
    <scope>NUCLEOTIDE SEQUENCE [LARGE SCALE GENOMIC DNA]</scope>
</reference>
<keyword evidence="6" id="KW-0206">Cytoskeleton</keyword>
<evidence type="ECO:0000313" key="11">
    <source>
        <dbReference type="Proteomes" id="UP001642483"/>
    </source>
</evidence>
<dbReference type="Pfam" id="PF01302">
    <property type="entry name" value="CAP_GLY"/>
    <property type="match status" value="1"/>
</dbReference>